<evidence type="ECO:0000313" key="3">
    <source>
        <dbReference type="EMBL" id="TVU23680.1"/>
    </source>
</evidence>
<protein>
    <recommendedName>
        <fullName evidence="5">Embryo surrounding factor 1 brassicaceae domain-containing protein</fullName>
    </recommendedName>
</protein>
<reference evidence="3 4" key="1">
    <citation type="journal article" date="2019" name="Sci. Rep.">
        <title>A high-quality genome of Eragrostis curvula grass provides insights into Poaceae evolution and supports new strategies to enhance forage quality.</title>
        <authorList>
            <person name="Carballo J."/>
            <person name="Santos B.A.C.M."/>
            <person name="Zappacosta D."/>
            <person name="Garbus I."/>
            <person name="Selva J.P."/>
            <person name="Gallo C.A."/>
            <person name="Diaz A."/>
            <person name="Albertini E."/>
            <person name="Caccamo M."/>
            <person name="Echenique V."/>
        </authorList>
    </citation>
    <scope>NUCLEOTIDE SEQUENCE [LARGE SCALE GENOMIC DNA]</scope>
    <source>
        <strain evidence="4">cv. Victoria</strain>
        <tissue evidence="3">Leaf</tissue>
    </source>
</reference>
<dbReference type="EMBL" id="RWGY01000013">
    <property type="protein sequence ID" value="TVU23680.1"/>
    <property type="molecule type" value="Genomic_DNA"/>
</dbReference>
<dbReference type="Gramene" id="TVU23680">
    <property type="protein sequence ID" value="TVU23680"/>
    <property type="gene ID" value="EJB05_26059"/>
</dbReference>
<name>A0A5J9UKI8_9POAL</name>
<gene>
    <name evidence="3" type="ORF">EJB05_26059</name>
</gene>
<comment type="caution">
    <text evidence="3">The sequence shown here is derived from an EMBL/GenBank/DDBJ whole genome shotgun (WGS) entry which is preliminary data.</text>
</comment>
<feature type="region of interest" description="Disordered" evidence="1">
    <location>
        <begin position="27"/>
        <end position="52"/>
    </location>
</feature>
<evidence type="ECO:0000256" key="1">
    <source>
        <dbReference type="SAM" id="MobiDB-lite"/>
    </source>
</evidence>
<accession>A0A5J9UKI8</accession>
<keyword evidence="4" id="KW-1185">Reference proteome</keyword>
<evidence type="ECO:0000313" key="4">
    <source>
        <dbReference type="Proteomes" id="UP000324897"/>
    </source>
</evidence>
<dbReference type="PROSITE" id="PS51257">
    <property type="entry name" value="PROKAR_LIPOPROTEIN"/>
    <property type="match status" value="1"/>
</dbReference>
<feature type="chain" id="PRO_5023809484" description="Embryo surrounding factor 1 brassicaceae domain-containing protein" evidence="2">
    <location>
        <begin position="25"/>
        <end position="126"/>
    </location>
</feature>
<proteinExistence type="predicted"/>
<organism evidence="3 4">
    <name type="scientific">Eragrostis curvula</name>
    <name type="common">weeping love grass</name>
    <dbReference type="NCBI Taxonomy" id="38414"/>
    <lineage>
        <taxon>Eukaryota</taxon>
        <taxon>Viridiplantae</taxon>
        <taxon>Streptophyta</taxon>
        <taxon>Embryophyta</taxon>
        <taxon>Tracheophyta</taxon>
        <taxon>Spermatophyta</taxon>
        <taxon>Magnoliopsida</taxon>
        <taxon>Liliopsida</taxon>
        <taxon>Poales</taxon>
        <taxon>Poaceae</taxon>
        <taxon>PACMAD clade</taxon>
        <taxon>Chloridoideae</taxon>
        <taxon>Eragrostideae</taxon>
        <taxon>Eragrostidinae</taxon>
        <taxon>Eragrostis</taxon>
    </lineage>
</organism>
<evidence type="ECO:0000256" key="2">
    <source>
        <dbReference type="SAM" id="SignalP"/>
    </source>
</evidence>
<evidence type="ECO:0008006" key="5">
    <source>
        <dbReference type="Google" id="ProtNLM"/>
    </source>
</evidence>
<sequence>MVDAKATLLLLSVLLACLTIPAKCEEEDAGVPPESPTGGLEAAGDGEVEKPANSSKFTIALCFRRDCLKSVRSCYCCGMLPDTPCYLTRDKCWSVCPHAQTLRRALPDPHGFASHQLSLLQDCDIC</sequence>
<keyword evidence="2" id="KW-0732">Signal</keyword>
<dbReference type="AlphaFoldDB" id="A0A5J9UKI8"/>
<feature type="signal peptide" evidence="2">
    <location>
        <begin position="1"/>
        <end position="24"/>
    </location>
</feature>
<dbReference type="Proteomes" id="UP000324897">
    <property type="component" value="Chromosome 2"/>
</dbReference>